<keyword evidence="2" id="KW-1185">Reference proteome</keyword>
<gene>
    <name evidence="1" type="ORF">Amon02_000708000</name>
</gene>
<evidence type="ECO:0000313" key="2">
    <source>
        <dbReference type="Proteomes" id="UP001165064"/>
    </source>
</evidence>
<proteinExistence type="predicted"/>
<dbReference type="EMBL" id="BSXS01005748">
    <property type="protein sequence ID" value="GME84767.1"/>
    <property type="molecule type" value="Genomic_DNA"/>
</dbReference>
<reference evidence="1" key="1">
    <citation type="submission" date="2023-04" db="EMBL/GenBank/DDBJ databases">
        <title>Ambrosiozyma monospora NBRC 10751.</title>
        <authorList>
            <person name="Ichikawa N."/>
            <person name="Sato H."/>
            <person name="Tonouchi N."/>
        </authorList>
    </citation>
    <scope>NUCLEOTIDE SEQUENCE</scope>
    <source>
        <strain evidence="1">NBRC 10751</strain>
    </source>
</reference>
<protein>
    <submittedName>
        <fullName evidence="1">Unnamed protein product</fullName>
    </submittedName>
</protein>
<accession>A0ACB5TAN4</accession>
<sequence length="366" mass="41731">MDHMVPFLEKSIMSKVVNSSYENLAFVPNATSGVNTVLRSLKFEKGDTILITNLIYGACRNTIDYVVSRNELKLEVLQLEYPSTDEEILGKFESALNSETNPSKSPIKLCFFDAVASMPGIKLPFAQIVNLCKRYNTLSFIDGAHSIGMVPIDLDQLQPDFYVSNLHKWLYCARGCAILYVTPDHQGLYHSEVQPFPISHVYHGAKFYEKFLFNASNNYSSYLAVGSALKFIDDVCGGLDNIMDYCNELRTDAIKLFKNDLGLEVLENSEGSISSFLFNVFVGGLSESRVEYLKLHMVDPIWYEEMRTFIFDILVNEYHTFIAFGLFNGKLYLRFSSQIYLDLEEFKLGYSWFADALERFLKHQGV</sequence>
<evidence type="ECO:0000313" key="1">
    <source>
        <dbReference type="EMBL" id="GME84767.1"/>
    </source>
</evidence>
<dbReference type="Proteomes" id="UP001165064">
    <property type="component" value="Unassembled WGS sequence"/>
</dbReference>
<organism evidence="1 2">
    <name type="scientific">Ambrosiozyma monospora</name>
    <name type="common">Yeast</name>
    <name type="synonym">Endomycopsis monosporus</name>
    <dbReference type="NCBI Taxonomy" id="43982"/>
    <lineage>
        <taxon>Eukaryota</taxon>
        <taxon>Fungi</taxon>
        <taxon>Dikarya</taxon>
        <taxon>Ascomycota</taxon>
        <taxon>Saccharomycotina</taxon>
        <taxon>Pichiomycetes</taxon>
        <taxon>Pichiales</taxon>
        <taxon>Pichiaceae</taxon>
        <taxon>Ambrosiozyma</taxon>
    </lineage>
</organism>
<comment type="caution">
    <text evidence="1">The sequence shown here is derived from an EMBL/GenBank/DDBJ whole genome shotgun (WGS) entry which is preliminary data.</text>
</comment>
<name>A0ACB5TAN4_AMBMO</name>